<protein>
    <submittedName>
        <fullName evidence="1">Uncharacterized protein</fullName>
    </submittedName>
</protein>
<comment type="caution">
    <text evidence="1">The sequence shown here is derived from an EMBL/GenBank/DDBJ whole genome shotgun (WGS) entry which is preliminary data.</text>
</comment>
<keyword evidence="2" id="KW-1185">Reference proteome</keyword>
<evidence type="ECO:0000313" key="1">
    <source>
        <dbReference type="EMBL" id="GAA3726927.1"/>
    </source>
</evidence>
<dbReference type="RefSeq" id="WP_345645642.1">
    <property type="nucleotide sequence ID" value="NZ_BAABEP010000014.1"/>
</dbReference>
<organism evidence="1 2">
    <name type="scientific">Streptomyces tremellae</name>
    <dbReference type="NCBI Taxonomy" id="1124239"/>
    <lineage>
        <taxon>Bacteria</taxon>
        <taxon>Bacillati</taxon>
        <taxon>Actinomycetota</taxon>
        <taxon>Actinomycetes</taxon>
        <taxon>Kitasatosporales</taxon>
        <taxon>Streptomycetaceae</taxon>
        <taxon>Streptomyces</taxon>
    </lineage>
</organism>
<accession>A0ABP7F2P4</accession>
<reference evidence="2" key="1">
    <citation type="journal article" date="2019" name="Int. J. Syst. Evol. Microbiol.">
        <title>The Global Catalogue of Microorganisms (GCM) 10K type strain sequencing project: providing services to taxonomists for standard genome sequencing and annotation.</title>
        <authorList>
            <consortium name="The Broad Institute Genomics Platform"/>
            <consortium name="The Broad Institute Genome Sequencing Center for Infectious Disease"/>
            <person name="Wu L."/>
            <person name="Ma J."/>
        </authorList>
    </citation>
    <scope>NUCLEOTIDE SEQUENCE [LARGE SCALE GENOMIC DNA]</scope>
    <source>
        <strain evidence="2">JCM 30846</strain>
    </source>
</reference>
<dbReference type="EMBL" id="BAABEP010000014">
    <property type="protein sequence ID" value="GAA3726927.1"/>
    <property type="molecule type" value="Genomic_DNA"/>
</dbReference>
<name>A0ABP7F2P4_9ACTN</name>
<gene>
    <name evidence="1" type="ORF">GCM10023082_26130</name>
</gene>
<dbReference type="Proteomes" id="UP001499884">
    <property type="component" value="Unassembled WGS sequence"/>
</dbReference>
<proteinExistence type="predicted"/>
<evidence type="ECO:0000313" key="2">
    <source>
        <dbReference type="Proteomes" id="UP001499884"/>
    </source>
</evidence>
<sequence length="81" mass="8910">MVGIDPAKGHRLHRALDPFFTAVDTRTVEYTAPLSPPEALDLLHMTPSAHHLPPDHIGPGSPLPRRTTVSVLATAYRPRRD</sequence>